<evidence type="ECO:0000256" key="1">
    <source>
        <dbReference type="SAM" id="MobiDB-lite"/>
    </source>
</evidence>
<reference evidence="3" key="1">
    <citation type="journal article" date="2013" name="Nat. Genet.">
        <title>The draft genomes of soft-shell turtle and green sea turtle yield insights into the development and evolution of the turtle-specific body plan.</title>
        <authorList>
            <person name="Wang Z."/>
            <person name="Pascual-Anaya J."/>
            <person name="Zadissa A."/>
            <person name="Li W."/>
            <person name="Niimura Y."/>
            <person name="Huang Z."/>
            <person name="Li C."/>
            <person name="White S."/>
            <person name="Xiong Z."/>
            <person name="Fang D."/>
            <person name="Wang B."/>
            <person name="Ming Y."/>
            <person name="Chen Y."/>
            <person name="Zheng Y."/>
            <person name="Kuraku S."/>
            <person name="Pignatelli M."/>
            <person name="Herrero J."/>
            <person name="Beal K."/>
            <person name="Nozawa M."/>
            <person name="Li Q."/>
            <person name="Wang J."/>
            <person name="Zhang H."/>
            <person name="Yu L."/>
            <person name="Shigenobu S."/>
            <person name="Wang J."/>
            <person name="Liu J."/>
            <person name="Flicek P."/>
            <person name="Searle S."/>
            <person name="Wang J."/>
            <person name="Kuratani S."/>
            <person name="Yin Y."/>
            <person name="Aken B."/>
            <person name="Zhang G."/>
            <person name="Irie N."/>
        </authorList>
    </citation>
    <scope>NUCLEOTIDE SEQUENCE [LARGE SCALE GENOMIC DNA]</scope>
</reference>
<organism evidence="2 3">
    <name type="scientific">Chelonia mydas</name>
    <name type="common">Green sea-turtle</name>
    <name type="synonym">Chelonia agassizi</name>
    <dbReference type="NCBI Taxonomy" id="8469"/>
    <lineage>
        <taxon>Eukaryota</taxon>
        <taxon>Metazoa</taxon>
        <taxon>Chordata</taxon>
        <taxon>Craniata</taxon>
        <taxon>Vertebrata</taxon>
        <taxon>Euteleostomi</taxon>
        <taxon>Archelosauria</taxon>
        <taxon>Testudinata</taxon>
        <taxon>Testudines</taxon>
        <taxon>Cryptodira</taxon>
        <taxon>Durocryptodira</taxon>
        <taxon>Americhelydia</taxon>
        <taxon>Chelonioidea</taxon>
        <taxon>Cheloniidae</taxon>
        <taxon>Chelonia</taxon>
    </lineage>
</organism>
<proteinExistence type="predicted"/>
<evidence type="ECO:0000313" key="2">
    <source>
        <dbReference type="EMBL" id="EMP32541.1"/>
    </source>
</evidence>
<feature type="compositionally biased region" description="Pro residues" evidence="1">
    <location>
        <begin position="1"/>
        <end position="11"/>
    </location>
</feature>
<evidence type="ECO:0000313" key="3">
    <source>
        <dbReference type="Proteomes" id="UP000031443"/>
    </source>
</evidence>
<accession>M7B3R9</accession>
<dbReference type="Proteomes" id="UP000031443">
    <property type="component" value="Unassembled WGS sequence"/>
</dbReference>
<sequence length="177" mass="19156">MSPPPRLPGPESPAQHASETNQCLDTQQQLPEPGFSCTFSSANTLQPPLLFQFWAPIQLSQCPSVLPCSSPSYSSHRALPKQMYNPGQSTLKILARHKAEAVKLMSPVTCARIGIQFSSWHVHPHYPTALPFLELGIEKQGKADVHSPRVAMGSSSWKRPSPLGPAASALLAGKTCH</sequence>
<gene>
    <name evidence="2" type="ORF">UY3_10330</name>
</gene>
<dbReference type="AlphaFoldDB" id="M7B3R9"/>
<dbReference type="EMBL" id="KB540019">
    <property type="protein sequence ID" value="EMP32541.1"/>
    <property type="molecule type" value="Genomic_DNA"/>
</dbReference>
<keyword evidence="3" id="KW-1185">Reference proteome</keyword>
<name>M7B3R9_CHEMY</name>
<protein>
    <submittedName>
        <fullName evidence="2">Uncharacterized protein</fullName>
    </submittedName>
</protein>
<feature type="region of interest" description="Disordered" evidence="1">
    <location>
        <begin position="1"/>
        <end position="22"/>
    </location>
</feature>